<feature type="region of interest" description="Disordered" evidence="1">
    <location>
        <begin position="1"/>
        <end position="20"/>
    </location>
</feature>
<dbReference type="PROSITE" id="PS51257">
    <property type="entry name" value="PROKAR_LIPOPROTEIN"/>
    <property type="match status" value="1"/>
</dbReference>
<keyword evidence="3" id="KW-1185">Reference proteome</keyword>
<protein>
    <submittedName>
        <fullName evidence="2">Uncharacterized protein</fullName>
    </submittedName>
</protein>
<feature type="region of interest" description="Disordered" evidence="1">
    <location>
        <begin position="51"/>
        <end position="78"/>
    </location>
</feature>
<dbReference type="AlphaFoldDB" id="A0A0G4ILC7"/>
<sequence length="78" mass="8154">MKPPHMRRRPSGTPPETGGYTAVAAGASACRTHQRQPTCGARALAAGRLADRAGVGASASGGRLRRRRVLHGRVARGR</sequence>
<evidence type="ECO:0000313" key="2">
    <source>
        <dbReference type="EMBL" id="CEO95902.1"/>
    </source>
</evidence>
<proteinExistence type="predicted"/>
<organism evidence="2 3">
    <name type="scientific">Plasmodiophora brassicae</name>
    <name type="common">Clubroot disease agent</name>
    <dbReference type="NCBI Taxonomy" id="37360"/>
    <lineage>
        <taxon>Eukaryota</taxon>
        <taxon>Sar</taxon>
        <taxon>Rhizaria</taxon>
        <taxon>Endomyxa</taxon>
        <taxon>Phytomyxea</taxon>
        <taxon>Plasmodiophorida</taxon>
        <taxon>Plasmodiophoridae</taxon>
        <taxon>Plasmodiophora</taxon>
    </lineage>
</organism>
<feature type="non-terminal residue" evidence="2">
    <location>
        <position position="78"/>
    </location>
</feature>
<evidence type="ECO:0000256" key="1">
    <source>
        <dbReference type="SAM" id="MobiDB-lite"/>
    </source>
</evidence>
<evidence type="ECO:0000313" key="3">
    <source>
        <dbReference type="Proteomes" id="UP000039324"/>
    </source>
</evidence>
<feature type="compositionally biased region" description="Low complexity" evidence="1">
    <location>
        <begin position="51"/>
        <end position="62"/>
    </location>
</feature>
<reference evidence="2 3" key="1">
    <citation type="submission" date="2015-02" db="EMBL/GenBank/DDBJ databases">
        <authorList>
            <person name="Chooi Y.-H."/>
        </authorList>
    </citation>
    <scope>NUCLEOTIDE SEQUENCE [LARGE SCALE GENOMIC DNA]</scope>
    <source>
        <strain evidence="2">E3</strain>
    </source>
</reference>
<dbReference type="Proteomes" id="UP000039324">
    <property type="component" value="Unassembled WGS sequence"/>
</dbReference>
<accession>A0A0G4ILC7</accession>
<gene>
    <name evidence="2" type="ORF">PBRA_009701</name>
</gene>
<feature type="compositionally biased region" description="Basic residues" evidence="1">
    <location>
        <begin position="1"/>
        <end position="10"/>
    </location>
</feature>
<name>A0A0G4ILC7_PLABS</name>
<dbReference type="EMBL" id="CDSF01000042">
    <property type="protein sequence ID" value="CEO95902.1"/>
    <property type="molecule type" value="Genomic_DNA"/>
</dbReference>
<feature type="compositionally biased region" description="Basic residues" evidence="1">
    <location>
        <begin position="63"/>
        <end position="78"/>
    </location>
</feature>